<keyword evidence="1 6" id="KW-0645">Protease</keyword>
<reference evidence="6 7" key="1">
    <citation type="submission" date="2020-08" db="EMBL/GenBank/DDBJ databases">
        <title>Genomic Encyclopedia of Type Strains, Phase IV (KMG-V): Genome sequencing to study the core and pangenomes of soil and plant-associated prokaryotes.</title>
        <authorList>
            <person name="Whitman W."/>
        </authorList>
    </citation>
    <scope>NUCLEOTIDE SEQUENCE [LARGE SCALE GENOMIC DNA]</scope>
    <source>
        <strain evidence="6 7">B3ACCR2</strain>
    </source>
</reference>
<dbReference type="PANTHER" id="PTHR43343:SF3">
    <property type="entry name" value="PROTEASE DO-LIKE 8, CHLOROPLASTIC"/>
    <property type="match status" value="1"/>
</dbReference>
<feature type="region of interest" description="Disordered" evidence="3">
    <location>
        <begin position="1"/>
        <end position="160"/>
    </location>
</feature>
<dbReference type="Proteomes" id="UP000590811">
    <property type="component" value="Unassembled WGS sequence"/>
</dbReference>
<dbReference type="InterPro" id="IPR001940">
    <property type="entry name" value="Peptidase_S1C"/>
</dbReference>
<evidence type="ECO:0000256" key="1">
    <source>
        <dbReference type="ARBA" id="ARBA00022670"/>
    </source>
</evidence>
<evidence type="ECO:0000256" key="4">
    <source>
        <dbReference type="SAM" id="Phobius"/>
    </source>
</evidence>
<sequence>MTDASTRPGDEPEAGASTPHPPAEAEPTGVIDVGSTQAIPQPAPAPGAVTSHGGAGHDGTGGDSGRDDSAGWFDRFAPEHPTEGAGVPARADAPWGSDRADAEDEAAHRAAYAPPATAAVASAPGQGSPMSAVAAPTAGAQPGSGAAGGPPQGYWTGPGAAPFPGPEQGAPGGWGTDPSAYGAPVTVAAPPRRRRGALVAGVVGLCLLSGVVGGVAGQLADDRVNLAGSTLPEPGPGATARPAGSVANIAATALPSVVTIKVDGGSEGSGTGSGFVVDAKGHVLTNNHVVEAGASGGDIEVVLSNGDTEKATIVGRDVSYDLAVLKLARTDLTPLVLGESDQVVVGDQVIAVGAPLGLEQTVTTGIVSALNRPVTPGTGSESSYINAIQTDAAINPGNSGGPLLDLSGKVIGVNSAIARVPGTSGTTGGNIGLGFAIPSDQARRTADQLIATGKATHPVIGVSLDRTFSGEGAQVVDQSDAVVAGGPAAKAGVQPGDVITGFEGKRVRTPDQLIVSIRARAVGDTVSLTVRRGGQDVQLRMTLEADPDQK</sequence>
<keyword evidence="2 6" id="KW-0378">Hydrolase</keyword>
<evidence type="ECO:0000313" key="7">
    <source>
        <dbReference type="Proteomes" id="UP000590811"/>
    </source>
</evidence>
<dbReference type="Gene3D" id="2.30.42.10">
    <property type="match status" value="1"/>
</dbReference>
<evidence type="ECO:0000313" key="6">
    <source>
        <dbReference type="EMBL" id="MBB2985872.1"/>
    </source>
</evidence>
<proteinExistence type="predicted"/>
<dbReference type="SUPFAM" id="SSF50156">
    <property type="entry name" value="PDZ domain-like"/>
    <property type="match status" value="1"/>
</dbReference>
<name>A0A839PYM4_9MICO</name>
<evidence type="ECO:0000256" key="3">
    <source>
        <dbReference type="SAM" id="MobiDB-lite"/>
    </source>
</evidence>
<dbReference type="GO" id="GO:0006508">
    <property type="term" value="P:proteolysis"/>
    <property type="evidence" value="ECO:0007669"/>
    <property type="project" value="UniProtKB-KW"/>
</dbReference>
<feature type="compositionally biased region" description="Low complexity" evidence="3">
    <location>
        <begin position="109"/>
        <end position="123"/>
    </location>
</feature>
<dbReference type="RefSeq" id="WP_184508788.1">
    <property type="nucleotide sequence ID" value="NZ_JACHVT010000002.1"/>
</dbReference>
<keyword evidence="4" id="KW-0472">Membrane</keyword>
<feature type="transmembrane region" description="Helical" evidence="4">
    <location>
        <begin position="197"/>
        <end position="220"/>
    </location>
</feature>
<feature type="domain" description="PDZ" evidence="5">
    <location>
        <begin position="461"/>
        <end position="534"/>
    </location>
</feature>
<dbReference type="InterPro" id="IPR001478">
    <property type="entry name" value="PDZ"/>
</dbReference>
<comment type="caution">
    <text evidence="6">The sequence shown here is derived from an EMBL/GenBank/DDBJ whole genome shotgun (WGS) entry which is preliminary data.</text>
</comment>
<accession>A0A839PYM4</accession>
<keyword evidence="4" id="KW-0812">Transmembrane</keyword>
<feature type="compositionally biased region" description="Gly residues" evidence="3">
    <location>
        <begin position="53"/>
        <end position="63"/>
    </location>
</feature>
<dbReference type="SUPFAM" id="SSF50494">
    <property type="entry name" value="Trypsin-like serine proteases"/>
    <property type="match status" value="1"/>
</dbReference>
<feature type="compositionally biased region" description="Low complexity" evidence="3">
    <location>
        <begin position="134"/>
        <end position="144"/>
    </location>
</feature>
<protein>
    <submittedName>
        <fullName evidence="6">Putative serine protease PepD</fullName>
        <ecNumber evidence="6">3.4.21.-</ecNumber>
    </submittedName>
</protein>
<dbReference type="InterPro" id="IPR051201">
    <property type="entry name" value="Chloro_Bact_Ser_Proteases"/>
</dbReference>
<keyword evidence="4" id="KW-1133">Transmembrane helix</keyword>
<dbReference type="EC" id="3.4.21.-" evidence="6"/>
<organism evidence="6 7">
    <name type="scientific">Terracoccus luteus</name>
    <dbReference type="NCBI Taxonomy" id="53356"/>
    <lineage>
        <taxon>Bacteria</taxon>
        <taxon>Bacillati</taxon>
        <taxon>Actinomycetota</taxon>
        <taxon>Actinomycetes</taxon>
        <taxon>Micrococcales</taxon>
        <taxon>Intrasporangiaceae</taxon>
        <taxon>Terracoccus</taxon>
    </lineage>
</organism>
<dbReference type="InterPro" id="IPR009003">
    <property type="entry name" value="Peptidase_S1_PA"/>
</dbReference>
<dbReference type="EMBL" id="JACHVT010000002">
    <property type="protein sequence ID" value="MBB2985872.1"/>
    <property type="molecule type" value="Genomic_DNA"/>
</dbReference>
<dbReference type="Gene3D" id="2.40.10.120">
    <property type="match status" value="1"/>
</dbReference>
<dbReference type="Pfam" id="PF13365">
    <property type="entry name" value="Trypsin_2"/>
    <property type="match status" value="1"/>
</dbReference>
<dbReference type="AlphaFoldDB" id="A0A839PYM4"/>
<dbReference type="PANTHER" id="PTHR43343">
    <property type="entry name" value="PEPTIDASE S12"/>
    <property type="match status" value="1"/>
</dbReference>
<evidence type="ECO:0000256" key="2">
    <source>
        <dbReference type="ARBA" id="ARBA00022801"/>
    </source>
</evidence>
<dbReference type="PROSITE" id="PS50106">
    <property type="entry name" value="PDZ"/>
    <property type="match status" value="1"/>
</dbReference>
<dbReference type="GO" id="GO:0004252">
    <property type="term" value="F:serine-type endopeptidase activity"/>
    <property type="evidence" value="ECO:0007669"/>
    <property type="project" value="InterPro"/>
</dbReference>
<dbReference type="PRINTS" id="PR00834">
    <property type="entry name" value="PROTEASES2C"/>
</dbReference>
<evidence type="ECO:0000259" key="5">
    <source>
        <dbReference type="PROSITE" id="PS50106"/>
    </source>
</evidence>
<gene>
    <name evidence="6" type="ORF">FHW14_001021</name>
</gene>
<dbReference type="Pfam" id="PF13180">
    <property type="entry name" value="PDZ_2"/>
    <property type="match status" value="1"/>
</dbReference>
<dbReference type="SMART" id="SM00228">
    <property type="entry name" value="PDZ"/>
    <property type="match status" value="1"/>
</dbReference>
<dbReference type="InterPro" id="IPR036034">
    <property type="entry name" value="PDZ_sf"/>
</dbReference>